<dbReference type="Proteomes" id="UP001549691">
    <property type="component" value="Unassembled WGS sequence"/>
</dbReference>
<keyword evidence="2" id="KW-1185">Reference proteome</keyword>
<evidence type="ECO:0000313" key="2">
    <source>
        <dbReference type="Proteomes" id="UP001549691"/>
    </source>
</evidence>
<organism evidence="1 2">
    <name type="scientific">Uliginosibacterium flavum</name>
    <dbReference type="NCBI Taxonomy" id="1396831"/>
    <lineage>
        <taxon>Bacteria</taxon>
        <taxon>Pseudomonadati</taxon>
        <taxon>Pseudomonadota</taxon>
        <taxon>Betaproteobacteria</taxon>
        <taxon>Rhodocyclales</taxon>
        <taxon>Zoogloeaceae</taxon>
        <taxon>Uliginosibacterium</taxon>
    </lineage>
</organism>
<dbReference type="RefSeq" id="WP_354599926.1">
    <property type="nucleotide sequence ID" value="NZ_JBEWZI010000003.1"/>
</dbReference>
<sequence length="159" mass="17804">MNLLSSILTLENRSNDGERTLGSALELAVAEWGSGSCDRELRLHLAFLSWYCMLEPPHLTGFDETLAPFADLPGLFVEVYTTFEQGILDDPECLYAFGLMATLSPWLLGENEATWKTRSTAFRTRYRQLCPDGLNPVVFNGRGAYGAYFRHQLKTPGGF</sequence>
<comment type="caution">
    <text evidence="1">The sequence shown here is derived from an EMBL/GenBank/DDBJ whole genome shotgun (WGS) entry which is preliminary data.</text>
</comment>
<proteinExistence type="predicted"/>
<evidence type="ECO:0000313" key="1">
    <source>
        <dbReference type="EMBL" id="MET7013466.1"/>
    </source>
</evidence>
<accession>A0ABV2THR8</accession>
<protein>
    <submittedName>
        <fullName evidence="1">Uncharacterized protein</fullName>
    </submittedName>
</protein>
<name>A0ABV2THR8_9RHOO</name>
<gene>
    <name evidence="1" type="ORF">ABXR19_04645</name>
</gene>
<dbReference type="EMBL" id="JBEWZI010000003">
    <property type="protein sequence ID" value="MET7013466.1"/>
    <property type="molecule type" value="Genomic_DNA"/>
</dbReference>
<reference evidence="1 2" key="1">
    <citation type="submission" date="2024-07" db="EMBL/GenBank/DDBJ databases">
        <title>Uliginosibacterium flavum JJ3220;KACC:17644.</title>
        <authorList>
            <person name="Kim M.K."/>
        </authorList>
    </citation>
    <scope>NUCLEOTIDE SEQUENCE [LARGE SCALE GENOMIC DNA]</scope>
    <source>
        <strain evidence="1 2">KACC:17644</strain>
    </source>
</reference>